<accession>A0A2A7B536</accession>
<keyword evidence="1" id="KW-0812">Transmembrane</keyword>
<protein>
    <submittedName>
        <fullName evidence="4">Diguanylate cyclase</fullName>
    </submittedName>
</protein>
<dbReference type="CDD" id="cd01948">
    <property type="entry name" value="EAL"/>
    <property type="match status" value="1"/>
</dbReference>
<dbReference type="Gene3D" id="3.30.70.270">
    <property type="match status" value="1"/>
</dbReference>
<sequence length="1007" mass="111820">MKHFTRHKPSGARAERSIFGTIFNAMVSVLLVEVALLVASIYVMRVGPQLDQNAEDILAMQVENRSRYIQTILNDAQELSTLESEINALTQELLDSGRIDLATLDSSSITAYPLLEAATPKLISVLRSRPVTGIFLVLNTHDLNERSAGNRLPSIYLRDLDPDASPSENNSDLLFERAPAQLVQEQSIATDKSWSPALTYQANARGYLYAPFQAAYDDGAQLSPADYGHWTITPYALKGDDRQAIYYSQPLILPDGTVYGVIGVELLTSYLAENLPCAELQGDGSGFYLLACSNAPLNLDTLSLDLAPVLCSGSSAFASGTTAAAFRRGIGCFRLVLDHVTYTASVMPLKLYNRNAPFSGDHWCLVGMVPTANLSAFSNRVQQLLFLTVLLTLIAGFLASFLVSERMSKPVHQLSAAVAKAQENAVAMPQLPTTGIMEVDQFASAITHLSEDVLASSTRFLRIMEMATVELGGYELRSDSVFATDNFFQMLGLATPEPLTPRSFRNALSRIAHSSLYRTTDAGNSIFLVQKEDGVRYVILRVTRICGETASEVGLLEDVTNSTLEQQRIERERDYDFLTGLYNRQAFNRVCADLFAHPAQLHCSALLMMDLDNLKQINDTYGHDWGDQYIRQTGQCFAANTPKNTVCSRLSGDEFLLLFYGYDTQDAIRAELDKLSAALRASCSTLPNGKTLNISISGGVAWYPEDGKDLKTLKKYADFAMYQVKQSRKGQVGDFDIGVYHREEYAAQTQREFLQVLQEEQVYYYFQPIFSAQTGRVVAYEALMRVNTPTLTSPSQVMALAHELDRLYDIERITMFHSSEAFEKLQSRGLIQKDALLFVNSIANVHLNDEDIQEYHRRYSDLLKQLVVEITEQEDLDRACLERKRNIPGFSGAFALDDYGTGYSNELNLLELSPQYIKIDLSIIRGIEKDLDKQQIVSNIVAYAHARSMQILAEGIEEEIQLRKVIDLGVDLLQGYYLSRPAAVPSPIASEALDVIRAANATHSDAG</sequence>
<dbReference type="Gene3D" id="3.20.20.450">
    <property type="entry name" value="EAL domain"/>
    <property type="match status" value="1"/>
</dbReference>
<dbReference type="CDD" id="cd01949">
    <property type="entry name" value="GGDEF"/>
    <property type="match status" value="1"/>
</dbReference>
<dbReference type="PROSITE" id="PS50887">
    <property type="entry name" value="GGDEF"/>
    <property type="match status" value="1"/>
</dbReference>
<reference evidence="4 5" key="1">
    <citation type="journal article" date="2017" name="Front. Microbiol.">
        <title>New Insights into the Diversity of the Genus Faecalibacterium.</title>
        <authorList>
            <person name="Benevides L."/>
            <person name="Burman S."/>
            <person name="Martin R."/>
            <person name="Robert V."/>
            <person name="Thomas M."/>
            <person name="Miquel S."/>
            <person name="Chain F."/>
            <person name="Sokol H."/>
            <person name="Bermudez-Humaran L.G."/>
            <person name="Morrison M."/>
            <person name="Langella P."/>
            <person name="Azevedo V.A."/>
            <person name="Chatel J.M."/>
            <person name="Soares S."/>
        </authorList>
    </citation>
    <scope>NUCLEOTIDE SEQUENCE [LARGE SCALE GENOMIC DNA]</scope>
    <source>
        <strain evidence="4 5">AHMP21</strain>
    </source>
</reference>
<name>A0A2A7B536_9FIRM</name>
<dbReference type="GO" id="GO:0071111">
    <property type="term" value="F:cyclic-guanylate-specific phosphodiesterase activity"/>
    <property type="evidence" value="ECO:0007669"/>
    <property type="project" value="InterPro"/>
</dbReference>
<dbReference type="Pfam" id="PF00990">
    <property type="entry name" value="GGDEF"/>
    <property type="match status" value="1"/>
</dbReference>
<dbReference type="PROSITE" id="PS50883">
    <property type="entry name" value="EAL"/>
    <property type="match status" value="1"/>
</dbReference>
<dbReference type="InterPro" id="IPR050706">
    <property type="entry name" value="Cyclic-di-GMP_PDE-like"/>
</dbReference>
<feature type="domain" description="EAL" evidence="2">
    <location>
        <begin position="746"/>
        <end position="995"/>
    </location>
</feature>
<dbReference type="RefSeq" id="WP_097792380.1">
    <property type="nucleotide sequence ID" value="NZ_NOUV01000014.1"/>
</dbReference>
<dbReference type="Pfam" id="PF00563">
    <property type="entry name" value="EAL"/>
    <property type="match status" value="1"/>
</dbReference>
<dbReference type="InterPro" id="IPR001633">
    <property type="entry name" value="EAL_dom"/>
</dbReference>
<dbReference type="NCBIfam" id="TIGR00254">
    <property type="entry name" value="GGDEF"/>
    <property type="match status" value="1"/>
</dbReference>
<evidence type="ECO:0000313" key="4">
    <source>
        <dbReference type="EMBL" id="PDX86507.1"/>
    </source>
</evidence>
<dbReference type="AlphaFoldDB" id="A0A2A7B536"/>
<dbReference type="PANTHER" id="PTHR33121:SF82">
    <property type="entry name" value="SIGNAL TRANSDUCTION PROTEIN CONTAINING A EAL DOMAIN"/>
    <property type="match status" value="1"/>
</dbReference>
<evidence type="ECO:0000259" key="3">
    <source>
        <dbReference type="PROSITE" id="PS50887"/>
    </source>
</evidence>
<evidence type="ECO:0000256" key="1">
    <source>
        <dbReference type="SAM" id="Phobius"/>
    </source>
</evidence>
<dbReference type="SUPFAM" id="SSF55073">
    <property type="entry name" value="Nucleotide cyclase"/>
    <property type="match status" value="1"/>
</dbReference>
<organism evidence="4 5">
    <name type="scientific">Faecalibacterium prausnitzii</name>
    <dbReference type="NCBI Taxonomy" id="853"/>
    <lineage>
        <taxon>Bacteria</taxon>
        <taxon>Bacillati</taxon>
        <taxon>Bacillota</taxon>
        <taxon>Clostridia</taxon>
        <taxon>Eubacteriales</taxon>
        <taxon>Oscillospiraceae</taxon>
        <taxon>Faecalibacterium</taxon>
    </lineage>
</organism>
<gene>
    <name evidence="4" type="ORF">CHR60_07095</name>
</gene>
<keyword evidence="1" id="KW-1133">Transmembrane helix</keyword>
<dbReference type="InterPro" id="IPR035919">
    <property type="entry name" value="EAL_sf"/>
</dbReference>
<dbReference type="Proteomes" id="UP000220904">
    <property type="component" value="Unassembled WGS sequence"/>
</dbReference>
<dbReference type="Gene3D" id="6.10.340.10">
    <property type="match status" value="1"/>
</dbReference>
<dbReference type="InterPro" id="IPR043128">
    <property type="entry name" value="Rev_trsase/Diguanyl_cyclase"/>
</dbReference>
<dbReference type="PANTHER" id="PTHR33121">
    <property type="entry name" value="CYCLIC DI-GMP PHOSPHODIESTERASE PDEF"/>
    <property type="match status" value="1"/>
</dbReference>
<dbReference type="SMART" id="SM00052">
    <property type="entry name" value="EAL"/>
    <property type="match status" value="1"/>
</dbReference>
<feature type="domain" description="GGDEF" evidence="3">
    <location>
        <begin position="602"/>
        <end position="737"/>
    </location>
</feature>
<dbReference type="SUPFAM" id="SSF141868">
    <property type="entry name" value="EAL domain-like"/>
    <property type="match status" value="1"/>
</dbReference>
<dbReference type="InterPro" id="IPR029787">
    <property type="entry name" value="Nucleotide_cyclase"/>
</dbReference>
<dbReference type="OrthoDB" id="9813903at2"/>
<feature type="transmembrane region" description="Helical" evidence="1">
    <location>
        <begin position="21"/>
        <end position="44"/>
    </location>
</feature>
<proteinExistence type="predicted"/>
<evidence type="ECO:0000313" key="5">
    <source>
        <dbReference type="Proteomes" id="UP000220904"/>
    </source>
</evidence>
<evidence type="ECO:0000259" key="2">
    <source>
        <dbReference type="PROSITE" id="PS50883"/>
    </source>
</evidence>
<dbReference type="InterPro" id="IPR000160">
    <property type="entry name" value="GGDEF_dom"/>
</dbReference>
<keyword evidence="1" id="KW-0472">Membrane</keyword>
<comment type="caution">
    <text evidence="4">The sequence shown here is derived from an EMBL/GenBank/DDBJ whole genome shotgun (WGS) entry which is preliminary data.</text>
</comment>
<dbReference type="EMBL" id="NOUV01000014">
    <property type="protein sequence ID" value="PDX86507.1"/>
    <property type="molecule type" value="Genomic_DNA"/>
</dbReference>
<dbReference type="SMART" id="SM00267">
    <property type="entry name" value="GGDEF"/>
    <property type="match status" value="1"/>
</dbReference>